<dbReference type="InterPro" id="IPR005754">
    <property type="entry name" value="Sortase"/>
</dbReference>
<dbReference type="Pfam" id="PF04203">
    <property type="entry name" value="Sortase"/>
    <property type="match status" value="1"/>
</dbReference>
<accession>A0ABS9WIW8</accession>
<comment type="caution">
    <text evidence="3">The sequence shown here is derived from an EMBL/GenBank/DDBJ whole genome shotgun (WGS) entry which is preliminary data.</text>
</comment>
<reference evidence="3" key="1">
    <citation type="submission" date="2021-11" db="EMBL/GenBank/DDBJ databases">
        <title>A Novel Adlercreutzia Species, isolated from a Allomyrina dichotoma larva feces.</title>
        <authorList>
            <person name="Suh M.K."/>
        </authorList>
    </citation>
    <scope>NUCLEOTIDE SEQUENCE</scope>
    <source>
        <strain evidence="3">JBNU-10</strain>
    </source>
</reference>
<name>A0ABS9WIW8_9ACTN</name>
<keyword evidence="4" id="KW-1185">Reference proteome</keyword>
<protein>
    <submittedName>
        <fullName evidence="3">Sortase</fullName>
    </submittedName>
</protein>
<evidence type="ECO:0000256" key="2">
    <source>
        <dbReference type="SAM" id="MobiDB-lite"/>
    </source>
</evidence>
<gene>
    <name evidence="3" type="ORF">LPT13_08570</name>
</gene>
<dbReference type="Proteomes" id="UP001430755">
    <property type="component" value="Unassembled WGS sequence"/>
</dbReference>
<feature type="region of interest" description="Disordered" evidence="2">
    <location>
        <begin position="1"/>
        <end position="58"/>
    </location>
</feature>
<dbReference type="Gene3D" id="2.40.260.10">
    <property type="entry name" value="Sortase"/>
    <property type="match status" value="1"/>
</dbReference>
<organism evidence="3 4">
    <name type="scientific">Adlercreutzia faecimuris</name>
    <dbReference type="NCBI Taxonomy" id="2897341"/>
    <lineage>
        <taxon>Bacteria</taxon>
        <taxon>Bacillati</taxon>
        <taxon>Actinomycetota</taxon>
        <taxon>Coriobacteriia</taxon>
        <taxon>Eggerthellales</taxon>
        <taxon>Eggerthellaceae</taxon>
        <taxon>Adlercreutzia</taxon>
    </lineage>
</organism>
<dbReference type="RefSeq" id="WP_242165634.1">
    <property type="nucleotide sequence ID" value="NZ_JAJMLW010000003.1"/>
</dbReference>
<dbReference type="EMBL" id="JAJMLW010000003">
    <property type="protein sequence ID" value="MCI2242402.1"/>
    <property type="molecule type" value="Genomic_DNA"/>
</dbReference>
<evidence type="ECO:0000313" key="3">
    <source>
        <dbReference type="EMBL" id="MCI2242402.1"/>
    </source>
</evidence>
<proteinExistence type="predicted"/>
<evidence type="ECO:0000313" key="4">
    <source>
        <dbReference type="Proteomes" id="UP001430755"/>
    </source>
</evidence>
<dbReference type="InterPro" id="IPR023365">
    <property type="entry name" value="Sortase_dom-sf"/>
</dbReference>
<keyword evidence="1" id="KW-0378">Hydrolase</keyword>
<sequence>MRSGVEKITPARTRRPRLSPRTSARAARPTRRAARPATRTARPTRRAADVTAEDAVAEPRVETRHPWFAFLVAAGVALGLLVPCAAWADEADGSGDGDAAALAAELVEAVTGGGASDPAGLIEAPAAQVADEALAEGLAAGEEAVDAVAPVAALDDNGLRAEAVQREAEAAAAAAAQARPATAGGTAATGGAGQAARTVNVAGTVVGYADAYRASTAPASGAGLWMGSDSTTDGSWAYFIGHNPGPFHCVMGLGQGAAVTVCDGSGNARTYHVVDVFTVPDTTYWEEIQGRVTSHGESVILQTCVGDNASYRIVVAA</sequence>
<evidence type="ECO:0000256" key="1">
    <source>
        <dbReference type="ARBA" id="ARBA00022801"/>
    </source>
</evidence>